<accession>A0A383U1K9</accession>
<dbReference type="GO" id="GO:0005975">
    <property type="term" value="P:carbohydrate metabolic process"/>
    <property type="evidence" value="ECO:0007669"/>
    <property type="project" value="InterPro"/>
</dbReference>
<dbReference type="AlphaFoldDB" id="A0A383U1K9"/>
<dbReference type="InterPro" id="IPR008928">
    <property type="entry name" value="6-hairpin_glycosidase_sf"/>
</dbReference>
<organism evidence="1 2">
    <name type="scientific">Candidatus Ornithobacterium hominis</name>
    <dbReference type="NCBI Taxonomy" id="2497989"/>
    <lineage>
        <taxon>Bacteria</taxon>
        <taxon>Pseudomonadati</taxon>
        <taxon>Bacteroidota</taxon>
        <taxon>Flavobacteriia</taxon>
        <taxon>Flavobacteriales</taxon>
        <taxon>Weeksellaceae</taxon>
        <taxon>Ornithobacterium</taxon>
    </lineage>
</organism>
<dbReference type="InterPro" id="IPR012341">
    <property type="entry name" value="6hp_glycosidase-like_sf"/>
</dbReference>
<proteinExistence type="predicted"/>
<dbReference type="Proteomes" id="UP000262142">
    <property type="component" value="Unassembled WGS sequence"/>
</dbReference>
<name>A0A383U1K9_9FLAO</name>
<reference evidence="1 2" key="1">
    <citation type="submission" date="2018-09" db="EMBL/GenBank/DDBJ databases">
        <authorList>
            <consortium name="Pathogen Informatics"/>
        </authorList>
    </citation>
    <scope>NUCLEOTIDE SEQUENCE [LARGE SCALE GENOMIC DNA]</scope>
    <source>
        <strain evidence="1 2">OH-22767</strain>
    </source>
</reference>
<protein>
    <submittedName>
        <fullName evidence="1">Uncharacterized protein</fullName>
    </submittedName>
</protein>
<evidence type="ECO:0000313" key="1">
    <source>
        <dbReference type="EMBL" id="SZD72873.1"/>
    </source>
</evidence>
<dbReference type="SUPFAM" id="SSF48208">
    <property type="entry name" value="Six-hairpin glycosidases"/>
    <property type="match status" value="1"/>
</dbReference>
<dbReference type="EMBL" id="UNSC01000004">
    <property type="protein sequence ID" value="SZD72873.1"/>
    <property type="molecule type" value="Genomic_DNA"/>
</dbReference>
<sequence>MVKYNFMNRKNFIETNLLSKNNAQVFSRSWFACAYTLFGELIYKLSQEHFLFIKLD</sequence>
<evidence type="ECO:0000313" key="2">
    <source>
        <dbReference type="Proteomes" id="UP000262142"/>
    </source>
</evidence>
<gene>
    <name evidence="1" type="ORF">SAMEA104719789_00988</name>
</gene>
<dbReference type="Gene3D" id="1.50.10.10">
    <property type="match status" value="1"/>
</dbReference>
<keyword evidence="2" id="KW-1185">Reference proteome</keyword>